<accession>A0A7X3FKL4</accession>
<keyword evidence="5" id="KW-1003">Cell membrane</keyword>
<dbReference type="InterPro" id="IPR019820">
    <property type="entry name" value="Sec-indep_translocase_CS"/>
</dbReference>
<comment type="function">
    <text evidence="5">Part of the twin-arginine translocation (Tat) system that transports large folded proteins containing a characteristic twin-arginine motif in their signal peptide across membranes.</text>
</comment>
<comment type="subunit">
    <text evidence="5">Forms a complex with TatA.</text>
</comment>
<evidence type="ECO:0000256" key="5">
    <source>
        <dbReference type="HAMAP-Rule" id="MF_00902"/>
    </source>
</evidence>
<feature type="transmembrane region" description="Helical" evidence="5">
    <location>
        <begin position="150"/>
        <end position="174"/>
    </location>
</feature>
<dbReference type="PANTHER" id="PTHR30371:SF4">
    <property type="entry name" value="SEC-INDEPENDENT PROTEIN TRANSLOCASE PROTEIN TATCD"/>
    <property type="match status" value="1"/>
</dbReference>
<dbReference type="OrthoDB" id="9777044at2"/>
<dbReference type="GO" id="GO:0065002">
    <property type="term" value="P:intracellular protein transmembrane transport"/>
    <property type="evidence" value="ECO:0007669"/>
    <property type="project" value="TreeGrafter"/>
</dbReference>
<dbReference type="PROSITE" id="PS01218">
    <property type="entry name" value="TATC"/>
    <property type="match status" value="1"/>
</dbReference>
<dbReference type="HAMAP" id="MF_00902">
    <property type="entry name" value="TatC"/>
    <property type="match status" value="1"/>
</dbReference>
<keyword evidence="4 5" id="KW-0472">Membrane</keyword>
<dbReference type="Proteomes" id="UP000490800">
    <property type="component" value="Unassembled WGS sequence"/>
</dbReference>
<dbReference type="NCBIfam" id="TIGR00945">
    <property type="entry name" value="tatC"/>
    <property type="match status" value="1"/>
</dbReference>
<proteinExistence type="inferred from homology"/>
<protein>
    <recommendedName>
        <fullName evidence="5">Sec-independent protein translocase protein TatC</fullName>
    </recommendedName>
</protein>
<dbReference type="EMBL" id="RHLK01000012">
    <property type="protein sequence ID" value="MVP01445.1"/>
    <property type="molecule type" value="Genomic_DNA"/>
</dbReference>
<comment type="similarity">
    <text evidence="5">Belongs to the TatC family.</text>
</comment>
<sequence length="262" mass="29799">MDKEQPLLEHLTELRRRIFWVLGVLVVGVVIGLIFAKRVILFLKSVPPADKIAWHVFSPWDALRLYMNFGMVVALLITLPVALYHIWAFVSPGLEKAEQRASILYIPGAVVLFLAGLAFGYFVVFPMAFFFTTAISHSMGITELYGAAQYFSFMFNIILPLSALFELPIVVMFLTKLRILNPLRLAKMRRYAYMVLVILSTVITPPDAISAILVSVPMILLYEFSVFLSRIIYRKQLVQDAAWEAEYGDQEEPDEQSEQAVK</sequence>
<comment type="caution">
    <text evidence="5">Lacks conserved residue(s) required for the propagation of feature annotation.</text>
</comment>
<organism evidence="6 7">
    <name type="scientific">Paenibacillus lutrae</name>
    <dbReference type="NCBI Taxonomy" id="2078573"/>
    <lineage>
        <taxon>Bacteria</taxon>
        <taxon>Bacillati</taxon>
        <taxon>Bacillota</taxon>
        <taxon>Bacilli</taxon>
        <taxon>Bacillales</taxon>
        <taxon>Paenibacillaceae</taxon>
        <taxon>Paenibacillus</taxon>
    </lineage>
</organism>
<evidence type="ECO:0000256" key="3">
    <source>
        <dbReference type="ARBA" id="ARBA00022989"/>
    </source>
</evidence>
<evidence type="ECO:0000313" key="6">
    <source>
        <dbReference type="EMBL" id="MVP01445.1"/>
    </source>
</evidence>
<evidence type="ECO:0000256" key="2">
    <source>
        <dbReference type="ARBA" id="ARBA00022692"/>
    </source>
</evidence>
<feature type="transmembrane region" description="Helical" evidence="5">
    <location>
        <begin position="63"/>
        <end position="90"/>
    </location>
</feature>
<dbReference type="GO" id="GO:0009977">
    <property type="term" value="F:proton motive force dependent protein transmembrane transporter activity"/>
    <property type="evidence" value="ECO:0007669"/>
    <property type="project" value="TreeGrafter"/>
</dbReference>
<keyword evidence="5" id="KW-0653">Protein transport</keyword>
<keyword evidence="5" id="KW-0811">Translocation</keyword>
<keyword evidence="3 5" id="KW-1133">Transmembrane helix</keyword>
<comment type="caution">
    <text evidence="6">The sequence shown here is derived from an EMBL/GenBank/DDBJ whole genome shotgun (WGS) entry which is preliminary data.</text>
</comment>
<keyword evidence="2 5" id="KW-0812">Transmembrane</keyword>
<dbReference type="AlphaFoldDB" id="A0A7X3FKL4"/>
<dbReference type="GO" id="GO:0043953">
    <property type="term" value="P:protein transport by the Tat complex"/>
    <property type="evidence" value="ECO:0007669"/>
    <property type="project" value="UniProtKB-UniRule"/>
</dbReference>
<keyword evidence="5" id="KW-0813">Transport</keyword>
<reference evidence="6 7" key="1">
    <citation type="journal article" date="2019" name="Microorganisms">
        <title>Paenibacillus lutrae sp. nov., A Chitinolytic Species Isolated from A River Otter in Castril Natural Park, Granada, Spain.</title>
        <authorList>
            <person name="Rodriguez M."/>
            <person name="Reina J.C."/>
            <person name="Bejar V."/>
            <person name="Llamas I."/>
        </authorList>
    </citation>
    <scope>NUCLEOTIDE SEQUENCE [LARGE SCALE GENOMIC DNA]</scope>
    <source>
        <strain evidence="6 7">N10</strain>
    </source>
</reference>
<gene>
    <name evidence="5 6" type="primary">tatC</name>
    <name evidence="6" type="ORF">EDM21_18265</name>
</gene>
<dbReference type="PANTHER" id="PTHR30371">
    <property type="entry name" value="SEC-INDEPENDENT PROTEIN TRANSLOCASE PROTEIN TATC"/>
    <property type="match status" value="1"/>
</dbReference>
<dbReference type="InterPro" id="IPR002033">
    <property type="entry name" value="TatC"/>
</dbReference>
<evidence type="ECO:0000256" key="4">
    <source>
        <dbReference type="ARBA" id="ARBA00023136"/>
    </source>
</evidence>
<feature type="transmembrane region" description="Helical" evidence="5">
    <location>
        <begin position="20"/>
        <end position="43"/>
    </location>
</feature>
<feature type="transmembrane region" description="Helical" evidence="5">
    <location>
        <begin position="102"/>
        <end position="130"/>
    </location>
</feature>
<dbReference type="GO" id="GO:0033281">
    <property type="term" value="C:TAT protein transport complex"/>
    <property type="evidence" value="ECO:0007669"/>
    <property type="project" value="UniProtKB-UniRule"/>
</dbReference>
<evidence type="ECO:0000313" key="7">
    <source>
        <dbReference type="Proteomes" id="UP000490800"/>
    </source>
</evidence>
<evidence type="ECO:0000256" key="1">
    <source>
        <dbReference type="ARBA" id="ARBA00004141"/>
    </source>
</evidence>
<comment type="subcellular location">
    <subcellularLocation>
        <location evidence="5">Cell membrane</location>
        <topology evidence="5">Multi-pass membrane protein</topology>
    </subcellularLocation>
    <subcellularLocation>
        <location evidence="1">Membrane</location>
        <topology evidence="1">Multi-pass membrane protein</topology>
    </subcellularLocation>
</comment>
<name>A0A7X3FKL4_9BACL</name>
<dbReference type="Pfam" id="PF00902">
    <property type="entry name" value="TatC"/>
    <property type="match status" value="1"/>
</dbReference>
<dbReference type="RefSeq" id="WP_157337841.1">
    <property type="nucleotide sequence ID" value="NZ_RHLK01000012.1"/>
</dbReference>
<feature type="transmembrane region" description="Helical" evidence="5">
    <location>
        <begin position="195"/>
        <end position="220"/>
    </location>
</feature>
<dbReference type="PRINTS" id="PR01840">
    <property type="entry name" value="TATCFAMILY"/>
</dbReference>
<keyword evidence="7" id="KW-1185">Reference proteome</keyword>